<evidence type="ECO:0000313" key="9">
    <source>
        <dbReference type="EMBL" id="KAG8049924.1"/>
    </source>
</evidence>
<dbReference type="GO" id="GO:0004639">
    <property type="term" value="F:phosphoribosylaminoimidazolesuccinocarboxamide synthase activity"/>
    <property type="evidence" value="ECO:0007669"/>
    <property type="project" value="UniProtKB-EC"/>
</dbReference>
<gene>
    <name evidence="9" type="ORF">GUJ93_ZPchr0009g1280</name>
</gene>
<sequence length="171" mass="18639">MSPRAPPSAVRLWRLPKAVLPTSSSIVLGSRLAFFGEGEGRVRERGEHTTDQQSAFDRGLASIPFKGQELKMFLSGCYSSPMYGKESEAIFKAVDHDVPVTPEEIINSGLTSKEDVDKARSKALSLFAFGQDVALENGLILVDTTYEFGKTADGTIMLIDEVTSSYMILSL</sequence>
<evidence type="ECO:0000259" key="8">
    <source>
        <dbReference type="Pfam" id="PF01259"/>
    </source>
</evidence>
<dbReference type="EC" id="6.3.2.6" evidence="2"/>
<evidence type="ECO:0000256" key="2">
    <source>
        <dbReference type="ARBA" id="ARBA00012217"/>
    </source>
</evidence>
<dbReference type="OrthoDB" id="1699080at2759"/>
<dbReference type="EMBL" id="JAAALK010000289">
    <property type="protein sequence ID" value="KAG8049924.1"/>
    <property type="molecule type" value="Genomic_DNA"/>
</dbReference>
<dbReference type="Pfam" id="PF01259">
    <property type="entry name" value="SAICAR_synt"/>
    <property type="match status" value="1"/>
</dbReference>
<keyword evidence="3" id="KW-0436">Ligase</keyword>
<reference evidence="9" key="1">
    <citation type="journal article" date="2021" name="bioRxiv">
        <title>Whole Genome Assembly and Annotation of Northern Wild Rice, Zizania palustris L., Supports a Whole Genome Duplication in the Zizania Genus.</title>
        <authorList>
            <person name="Haas M."/>
            <person name="Kono T."/>
            <person name="Macchietto M."/>
            <person name="Millas R."/>
            <person name="McGilp L."/>
            <person name="Shao M."/>
            <person name="Duquette J."/>
            <person name="Hirsch C.N."/>
            <person name="Kimball J."/>
        </authorList>
    </citation>
    <scope>NUCLEOTIDE SEQUENCE</scope>
    <source>
        <tissue evidence="9">Fresh leaf tissue</tissue>
    </source>
</reference>
<protein>
    <recommendedName>
        <fullName evidence="2">phosphoribosylaminoimidazolesuccinocarboxamide synthase</fullName>
        <ecNumber evidence="2">6.3.2.6</ecNumber>
    </recommendedName>
    <alternativeName>
        <fullName evidence="7">SAICAR synthetase</fullName>
    </alternativeName>
</protein>
<evidence type="ECO:0000256" key="6">
    <source>
        <dbReference type="ARBA" id="ARBA00022840"/>
    </source>
</evidence>
<evidence type="ECO:0000256" key="7">
    <source>
        <dbReference type="ARBA" id="ARBA00030409"/>
    </source>
</evidence>
<dbReference type="GO" id="GO:0005524">
    <property type="term" value="F:ATP binding"/>
    <property type="evidence" value="ECO:0007669"/>
    <property type="project" value="UniProtKB-KW"/>
</dbReference>
<name>A0A8J5VM98_ZIZPA</name>
<dbReference type="PANTHER" id="PTHR43700">
    <property type="entry name" value="PHOSPHORIBOSYLAMINOIMIDAZOLE-SUCCINOCARBOXAMIDE SYNTHASE"/>
    <property type="match status" value="1"/>
</dbReference>
<comment type="caution">
    <text evidence="9">The sequence shown here is derived from an EMBL/GenBank/DDBJ whole genome shotgun (WGS) entry which is preliminary data.</text>
</comment>
<proteinExistence type="predicted"/>
<evidence type="ECO:0000256" key="4">
    <source>
        <dbReference type="ARBA" id="ARBA00022741"/>
    </source>
</evidence>
<evidence type="ECO:0000256" key="1">
    <source>
        <dbReference type="ARBA" id="ARBA00004672"/>
    </source>
</evidence>
<keyword evidence="5" id="KW-0658">Purine biosynthesis</keyword>
<evidence type="ECO:0000256" key="3">
    <source>
        <dbReference type="ARBA" id="ARBA00022598"/>
    </source>
</evidence>
<keyword evidence="6" id="KW-0067">ATP-binding</keyword>
<dbReference type="Proteomes" id="UP000729402">
    <property type="component" value="Unassembled WGS sequence"/>
</dbReference>
<reference evidence="9" key="2">
    <citation type="submission" date="2021-02" db="EMBL/GenBank/DDBJ databases">
        <authorList>
            <person name="Kimball J.A."/>
            <person name="Haas M.W."/>
            <person name="Macchietto M."/>
            <person name="Kono T."/>
            <person name="Duquette J."/>
            <person name="Shao M."/>
        </authorList>
    </citation>
    <scope>NUCLEOTIDE SEQUENCE</scope>
    <source>
        <tissue evidence="9">Fresh leaf tissue</tissue>
    </source>
</reference>
<dbReference type="GO" id="GO:0006189">
    <property type="term" value="P:'de novo' IMP biosynthetic process"/>
    <property type="evidence" value="ECO:0007669"/>
    <property type="project" value="UniProtKB-UniPathway"/>
</dbReference>
<keyword evidence="4" id="KW-0547">Nucleotide-binding</keyword>
<dbReference type="AlphaFoldDB" id="A0A8J5VM98"/>
<accession>A0A8J5VM98</accession>
<keyword evidence="10" id="KW-1185">Reference proteome</keyword>
<evidence type="ECO:0000313" key="10">
    <source>
        <dbReference type="Proteomes" id="UP000729402"/>
    </source>
</evidence>
<dbReference type="UniPathway" id="UPA00074">
    <property type="reaction ID" value="UER00131"/>
</dbReference>
<feature type="domain" description="SAICAR synthetase/ADE2 N-terminal" evidence="8">
    <location>
        <begin position="91"/>
        <end position="164"/>
    </location>
</feature>
<comment type="pathway">
    <text evidence="1">Purine metabolism; IMP biosynthesis via de novo pathway; 5-amino-1-(5-phospho-D-ribosyl)imidazole-4-carboxamide from 5-amino-1-(5-phospho-D-ribosyl)imidazole-4-carboxylate: step 1/2.</text>
</comment>
<evidence type="ECO:0000256" key="5">
    <source>
        <dbReference type="ARBA" id="ARBA00022755"/>
    </source>
</evidence>
<dbReference type="GO" id="GO:0009570">
    <property type="term" value="C:chloroplast stroma"/>
    <property type="evidence" value="ECO:0007669"/>
    <property type="project" value="TreeGrafter"/>
</dbReference>
<dbReference type="PANTHER" id="PTHR43700:SF1">
    <property type="entry name" value="PHOSPHORIBOSYLAMINOIMIDAZOLE-SUCCINOCARBOXAMIDE SYNTHASE"/>
    <property type="match status" value="1"/>
</dbReference>
<dbReference type="InterPro" id="IPR028923">
    <property type="entry name" value="SAICAR_synt/ADE2_N"/>
</dbReference>
<organism evidence="9 10">
    <name type="scientific">Zizania palustris</name>
    <name type="common">Northern wild rice</name>
    <dbReference type="NCBI Taxonomy" id="103762"/>
    <lineage>
        <taxon>Eukaryota</taxon>
        <taxon>Viridiplantae</taxon>
        <taxon>Streptophyta</taxon>
        <taxon>Embryophyta</taxon>
        <taxon>Tracheophyta</taxon>
        <taxon>Spermatophyta</taxon>
        <taxon>Magnoliopsida</taxon>
        <taxon>Liliopsida</taxon>
        <taxon>Poales</taxon>
        <taxon>Poaceae</taxon>
        <taxon>BOP clade</taxon>
        <taxon>Oryzoideae</taxon>
        <taxon>Oryzeae</taxon>
        <taxon>Zizaniinae</taxon>
        <taxon>Zizania</taxon>
    </lineage>
</organism>